<proteinExistence type="predicted"/>
<evidence type="ECO:0000313" key="2">
    <source>
        <dbReference type="Proteomes" id="UP001460270"/>
    </source>
</evidence>
<protein>
    <submittedName>
        <fullName evidence="1">Uncharacterized protein</fullName>
    </submittedName>
</protein>
<reference evidence="2" key="1">
    <citation type="submission" date="2024-04" db="EMBL/GenBank/DDBJ databases">
        <title>Salinicola lusitanus LLJ914,a marine bacterium isolated from the Okinawa Trough.</title>
        <authorList>
            <person name="Li J."/>
        </authorList>
    </citation>
    <scope>NUCLEOTIDE SEQUENCE [LARGE SCALE GENOMIC DNA]</scope>
</reference>
<dbReference type="Proteomes" id="UP001460270">
    <property type="component" value="Unassembled WGS sequence"/>
</dbReference>
<keyword evidence="2" id="KW-1185">Reference proteome</keyword>
<evidence type="ECO:0000313" key="1">
    <source>
        <dbReference type="EMBL" id="KAK7886988.1"/>
    </source>
</evidence>
<gene>
    <name evidence="1" type="ORF">WMY93_026609</name>
</gene>
<comment type="caution">
    <text evidence="1">The sequence shown here is derived from an EMBL/GenBank/DDBJ whole genome shotgun (WGS) entry which is preliminary data.</text>
</comment>
<sequence length="148" mass="15716">MLECVDHEALNTIHCEAAICTRRLLLHDASRPSARTSVSSSSLSWGRMTESCLFAPSAPPTTTNHSHTIPGNVKKRAGQLSGCDSTPSSGAALCHADSNKTTHCPDVYGATLRGDHVVFGAARTAAAHHKRCQLPVECLVTSGHFCHD</sequence>
<name>A0AAW0N2F9_9GOBI</name>
<dbReference type="AlphaFoldDB" id="A0AAW0N2F9"/>
<dbReference type="EMBL" id="JBBPFD010000019">
    <property type="protein sequence ID" value="KAK7886988.1"/>
    <property type="molecule type" value="Genomic_DNA"/>
</dbReference>
<accession>A0AAW0N2F9</accession>
<organism evidence="1 2">
    <name type="scientific">Mugilogobius chulae</name>
    <name type="common">yellowstripe goby</name>
    <dbReference type="NCBI Taxonomy" id="88201"/>
    <lineage>
        <taxon>Eukaryota</taxon>
        <taxon>Metazoa</taxon>
        <taxon>Chordata</taxon>
        <taxon>Craniata</taxon>
        <taxon>Vertebrata</taxon>
        <taxon>Euteleostomi</taxon>
        <taxon>Actinopterygii</taxon>
        <taxon>Neopterygii</taxon>
        <taxon>Teleostei</taxon>
        <taxon>Neoteleostei</taxon>
        <taxon>Acanthomorphata</taxon>
        <taxon>Gobiaria</taxon>
        <taxon>Gobiiformes</taxon>
        <taxon>Gobioidei</taxon>
        <taxon>Gobiidae</taxon>
        <taxon>Gobionellinae</taxon>
        <taxon>Mugilogobius</taxon>
    </lineage>
</organism>